<comment type="caution">
    <text evidence="2">The sequence shown here is derived from an EMBL/GenBank/DDBJ whole genome shotgun (WGS) entry which is preliminary data.</text>
</comment>
<keyword evidence="3" id="KW-1185">Reference proteome</keyword>
<organism evidence="2 3">
    <name type="scientific">Steinernema carpocapsae</name>
    <name type="common">Entomopathogenic nematode</name>
    <dbReference type="NCBI Taxonomy" id="34508"/>
    <lineage>
        <taxon>Eukaryota</taxon>
        <taxon>Metazoa</taxon>
        <taxon>Ecdysozoa</taxon>
        <taxon>Nematoda</taxon>
        <taxon>Chromadorea</taxon>
        <taxon>Rhabditida</taxon>
        <taxon>Tylenchina</taxon>
        <taxon>Panagrolaimomorpha</taxon>
        <taxon>Strongyloidoidea</taxon>
        <taxon>Steinernematidae</taxon>
        <taxon>Steinernema</taxon>
    </lineage>
</organism>
<proteinExistence type="predicted"/>
<reference evidence="2 3" key="2">
    <citation type="journal article" date="2019" name="G3 (Bethesda)">
        <title>Hybrid Assembly of the Genome of the Entomopathogenic Nematode Steinernema carpocapsae Identifies the X-Chromosome.</title>
        <authorList>
            <person name="Serra L."/>
            <person name="Macchietto M."/>
            <person name="Macias-Munoz A."/>
            <person name="McGill C.J."/>
            <person name="Rodriguez I.M."/>
            <person name="Rodriguez B."/>
            <person name="Murad R."/>
            <person name="Mortazavi A."/>
        </authorList>
    </citation>
    <scope>NUCLEOTIDE SEQUENCE [LARGE SCALE GENOMIC DNA]</scope>
    <source>
        <strain evidence="2 3">ALL</strain>
    </source>
</reference>
<evidence type="ECO:0000313" key="3">
    <source>
        <dbReference type="Proteomes" id="UP000298663"/>
    </source>
</evidence>
<feature type="region of interest" description="Disordered" evidence="1">
    <location>
        <begin position="227"/>
        <end position="251"/>
    </location>
</feature>
<reference evidence="2 3" key="1">
    <citation type="journal article" date="2015" name="Genome Biol.">
        <title>Comparative genomics of Steinernema reveals deeply conserved gene regulatory networks.</title>
        <authorList>
            <person name="Dillman A.R."/>
            <person name="Macchietto M."/>
            <person name="Porter C.F."/>
            <person name="Rogers A."/>
            <person name="Williams B."/>
            <person name="Antoshechkin I."/>
            <person name="Lee M.M."/>
            <person name="Goodwin Z."/>
            <person name="Lu X."/>
            <person name="Lewis E.E."/>
            <person name="Goodrich-Blair H."/>
            <person name="Stock S.P."/>
            <person name="Adams B.J."/>
            <person name="Sternberg P.W."/>
            <person name="Mortazavi A."/>
        </authorList>
    </citation>
    <scope>NUCLEOTIDE SEQUENCE [LARGE SCALE GENOMIC DNA]</scope>
    <source>
        <strain evidence="2 3">ALL</strain>
    </source>
</reference>
<sequence length="251" mass="28517">MSMRIFSGIQDFLGLHDPSTAGISSADHRFAGMPDSAGESGVGSWSSDGLAQGSIVTPMTVANEHERIGKCSHNRHVHFPPEDKIVSGYHEPKKPPLFDETRSVDIEEIQQAYRMACMTNRLFPDQNVEEQIKTFHRFGSVRQESLSLKGQRMSNDHINCLEDIFRRVQFDVVDFQYTFLDDDVWIETHTKIKPLSDGREFGRNDRILRICGQVEHLVQQRNQNARVASDLPSREEQSMFGGTEHALLSDQ</sequence>
<accession>A0A4U5LVV8</accession>
<evidence type="ECO:0000256" key="1">
    <source>
        <dbReference type="SAM" id="MobiDB-lite"/>
    </source>
</evidence>
<protein>
    <submittedName>
        <fullName evidence="2">Uncharacterized protein</fullName>
    </submittedName>
</protein>
<dbReference type="AlphaFoldDB" id="A0A4U5LVV8"/>
<gene>
    <name evidence="2" type="ORF">L596_027557</name>
</gene>
<evidence type="ECO:0000313" key="2">
    <source>
        <dbReference type="EMBL" id="TKR60287.1"/>
    </source>
</evidence>
<dbReference type="Proteomes" id="UP000298663">
    <property type="component" value="Unassembled WGS sequence"/>
</dbReference>
<dbReference type="EMBL" id="AZBU02000011">
    <property type="protein sequence ID" value="TKR60287.1"/>
    <property type="molecule type" value="Genomic_DNA"/>
</dbReference>
<dbReference type="OrthoDB" id="10034042at2759"/>
<name>A0A4U5LVV8_STECR</name>